<evidence type="ECO:0000256" key="2">
    <source>
        <dbReference type="ARBA" id="ARBA00005232"/>
    </source>
</evidence>
<name>A0A7J5YHJ9_DISMA</name>
<evidence type="ECO:0000256" key="7">
    <source>
        <dbReference type="ARBA" id="ARBA00023315"/>
    </source>
</evidence>
<gene>
    <name evidence="13" type="ORF">F7725_015130</name>
</gene>
<dbReference type="InterPro" id="IPR000542">
    <property type="entry name" value="Carn_acyl_trans"/>
</dbReference>
<dbReference type="Proteomes" id="UP000518266">
    <property type="component" value="Unassembled WGS sequence"/>
</dbReference>
<evidence type="ECO:0000256" key="11">
    <source>
        <dbReference type="RuleBase" id="RU003801"/>
    </source>
</evidence>
<comment type="catalytic activity">
    <reaction evidence="8">
        <text>4,8-dimethylnonanoyl-CoA + (R)-carnitine = O-4,8-dimethylnonanoyl-(R)-carnitine + CoA</text>
        <dbReference type="Rhea" id="RHEA:44860"/>
        <dbReference type="ChEBI" id="CHEBI:16347"/>
        <dbReference type="ChEBI" id="CHEBI:57287"/>
        <dbReference type="ChEBI" id="CHEBI:77061"/>
        <dbReference type="ChEBI" id="CHEBI:84654"/>
    </reaction>
</comment>
<dbReference type="EMBL" id="JAAKFY010000012">
    <property type="protein sequence ID" value="KAF3848633.1"/>
    <property type="molecule type" value="Genomic_DNA"/>
</dbReference>
<keyword evidence="4 11" id="KW-0808">Transferase</keyword>
<comment type="caution">
    <text evidence="13">The sequence shown here is derived from an EMBL/GenBank/DDBJ whole genome shotgun (WGS) entry which is preliminary data.</text>
</comment>
<feature type="binding site" evidence="10">
    <location>
        <position position="354"/>
    </location>
    <ligand>
        <name>(R)-carnitine</name>
        <dbReference type="ChEBI" id="CHEBI:16347"/>
    </ligand>
</feature>
<keyword evidence="14" id="KW-1185">Reference proteome</keyword>
<dbReference type="InterPro" id="IPR042572">
    <property type="entry name" value="Carn_acyl_trans_N"/>
</dbReference>
<feature type="domain" description="Choline/carnitine acyltransferase" evidence="12">
    <location>
        <begin position="92"/>
        <end position="208"/>
    </location>
</feature>
<accession>A0A7J5YHJ9</accession>
<sequence>MKLRHLVKPVSVTRVSGRYLTHQKGLPTLPVPPLQQTCERYISALEPIMEVDELKHTKELVDDCHNGGCRLLIWTTGCLWWCIQVPGWSCPMNFRDKQGQIRFAAKLIAGVLDFKTMIDNETLPVEFMGAKPLCMNQYYKVLSSCRIPGLKSDSVVNHAKDSRPPTHITVVHNHQFFVLEVYNSDGTPLTADQFCVQLDRICSSSSQTNMEPTNKKSVWAIQRSIFTLCLDGAMPQVSDETYRSSAAVQMLHGGGSQWNSGNRWFDKTLQFIIGEDGTCGANYEHAPAEGPPIVALIDHVVEYTLAQELDTKVIVFDHFGKNIPKTHKMSPDAFIQVALQLAYYRMNQRCCATYESASLRMFRFGRTDTIRSASSASAAFVKAFDDLSKQNTEKVDLMEKAVHAHRAYTNMAISGQAIDRHLLGLKMIALEEKVSVPEIYTDPAYSKASEYKLSTSQVPSKTDCVMCFGPVSPSGYGVCYNPMDDHINFAVSSFNSCSETNAAHLARAVEQLCRT</sequence>
<dbReference type="InterPro" id="IPR039551">
    <property type="entry name" value="Cho/carn_acyl_trans"/>
</dbReference>
<dbReference type="Gene3D" id="3.30.559.70">
    <property type="entry name" value="Choline/Carnitine o-acyltransferase, domain 2"/>
    <property type="match status" value="1"/>
</dbReference>
<evidence type="ECO:0000256" key="4">
    <source>
        <dbReference type="ARBA" id="ARBA00022679"/>
    </source>
</evidence>
<evidence type="ECO:0000256" key="8">
    <source>
        <dbReference type="ARBA" id="ARBA00048999"/>
    </source>
</evidence>
<dbReference type="GO" id="GO:0019254">
    <property type="term" value="P:carnitine metabolic process, CoA-linked"/>
    <property type="evidence" value="ECO:0007669"/>
    <property type="project" value="TreeGrafter"/>
</dbReference>
<feature type="domain" description="Choline/carnitine acyltransferase" evidence="12">
    <location>
        <begin position="210"/>
        <end position="304"/>
    </location>
</feature>
<feature type="active site" description="Proton acceptor" evidence="9">
    <location>
        <position position="285"/>
    </location>
</feature>
<evidence type="ECO:0000256" key="10">
    <source>
        <dbReference type="PIRSR" id="PIRSR600542-2"/>
    </source>
</evidence>
<evidence type="ECO:0000256" key="6">
    <source>
        <dbReference type="ARBA" id="ARBA00023098"/>
    </source>
</evidence>
<evidence type="ECO:0000256" key="1">
    <source>
        <dbReference type="ARBA" id="ARBA00005005"/>
    </source>
</evidence>
<feature type="binding site" evidence="10">
    <location>
        <position position="406"/>
    </location>
    <ligand>
        <name>CoA</name>
        <dbReference type="ChEBI" id="CHEBI:57287"/>
    </ligand>
</feature>
<keyword evidence="7 11" id="KW-0012">Acyltransferase</keyword>
<dbReference type="InterPro" id="IPR023213">
    <property type="entry name" value="CAT-like_dom_sf"/>
</dbReference>
<dbReference type="PROSITE" id="PS00440">
    <property type="entry name" value="ACYLTRANSF_C_2"/>
    <property type="match status" value="1"/>
</dbReference>
<feature type="binding site" evidence="10">
    <location>
        <position position="358"/>
    </location>
    <ligand>
        <name>CoA</name>
        <dbReference type="ChEBI" id="CHEBI:57287"/>
    </ligand>
</feature>
<dbReference type="OrthoDB" id="240216at2759"/>
<dbReference type="Gene3D" id="1.10.275.20">
    <property type="entry name" value="Choline/Carnitine o-acyltransferase"/>
    <property type="match status" value="1"/>
</dbReference>
<organism evidence="13 14">
    <name type="scientific">Dissostichus mawsoni</name>
    <name type="common">Antarctic cod</name>
    <dbReference type="NCBI Taxonomy" id="36200"/>
    <lineage>
        <taxon>Eukaryota</taxon>
        <taxon>Metazoa</taxon>
        <taxon>Chordata</taxon>
        <taxon>Craniata</taxon>
        <taxon>Vertebrata</taxon>
        <taxon>Euteleostomi</taxon>
        <taxon>Actinopterygii</taxon>
        <taxon>Neopterygii</taxon>
        <taxon>Teleostei</taxon>
        <taxon>Neoteleostei</taxon>
        <taxon>Acanthomorphata</taxon>
        <taxon>Eupercaria</taxon>
        <taxon>Perciformes</taxon>
        <taxon>Notothenioidei</taxon>
        <taxon>Nototheniidae</taxon>
        <taxon>Dissostichus</taxon>
    </lineage>
</organism>
<feature type="domain" description="Choline/carnitine acyltransferase" evidence="12">
    <location>
        <begin position="305"/>
        <end position="511"/>
    </location>
</feature>
<dbReference type="GO" id="GO:0005777">
    <property type="term" value="C:peroxisome"/>
    <property type="evidence" value="ECO:0007669"/>
    <property type="project" value="TreeGrafter"/>
</dbReference>
<keyword evidence="3" id="KW-0813">Transport</keyword>
<comment type="similarity">
    <text evidence="2 11">Belongs to the carnitine/choline acetyltransferase family.</text>
</comment>
<keyword evidence="5" id="KW-0276">Fatty acid metabolism</keyword>
<dbReference type="SUPFAM" id="SSF52777">
    <property type="entry name" value="CoA-dependent acyltransferases"/>
    <property type="match status" value="2"/>
</dbReference>
<dbReference type="InterPro" id="IPR042231">
    <property type="entry name" value="Cho/carn_acyl_trans_2"/>
</dbReference>
<dbReference type="PANTHER" id="PTHR22589">
    <property type="entry name" value="CARNITINE O-ACYLTRANSFERASE"/>
    <property type="match status" value="1"/>
</dbReference>
<dbReference type="GO" id="GO:0004092">
    <property type="term" value="F:carnitine O-acetyltransferase activity"/>
    <property type="evidence" value="ECO:0007669"/>
    <property type="project" value="TreeGrafter"/>
</dbReference>
<feature type="binding site" evidence="10">
    <location>
        <position position="457"/>
    </location>
    <ligand>
        <name>CoA</name>
        <dbReference type="ChEBI" id="CHEBI:57287"/>
    </ligand>
</feature>
<evidence type="ECO:0000259" key="12">
    <source>
        <dbReference type="Pfam" id="PF00755"/>
    </source>
</evidence>
<dbReference type="GO" id="GO:0006635">
    <property type="term" value="P:fatty acid beta-oxidation"/>
    <property type="evidence" value="ECO:0007669"/>
    <property type="project" value="UniProtKB-UniPathway"/>
</dbReference>
<evidence type="ECO:0000313" key="14">
    <source>
        <dbReference type="Proteomes" id="UP000518266"/>
    </source>
</evidence>
<dbReference type="Gene3D" id="3.30.559.10">
    <property type="entry name" value="Chloramphenicol acetyltransferase-like domain"/>
    <property type="match status" value="1"/>
</dbReference>
<feature type="domain" description="Choline/carnitine acyltransferase" evidence="12">
    <location>
        <begin position="29"/>
        <end position="67"/>
    </location>
</feature>
<dbReference type="AlphaFoldDB" id="A0A7J5YHJ9"/>
<comment type="pathway">
    <text evidence="1">Lipid metabolism; fatty acid beta-oxidation.</text>
</comment>
<dbReference type="FunFam" id="3.30.559.10:FF:000001">
    <property type="entry name" value="Carnitine O-acetyltransferase"/>
    <property type="match status" value="1"/>
</dbReference>
<feature type="binding site" evidence="10">
    <location>
        <begin position="325"/>
        <end position="332"/>
    </location>
    <ligand>
        <name>CoA</name>
        <dbReference type="ChEBI" id="CHEBI:57287"/>
    </ligand>
</feature>
<evidence type="ECO:0000256" key="5">
    <source>
        <dbReference type="ARBA" id="ARBA00022832"/>
    </source>
</evidence>
<proteinExistence type="inferred from homology"/>
<evidence type="ECO:0000313" key="13">
    <source>
        <dbReference type="EMBL" id="KAF3848633.1"/>
    </source>
</evidence>
<dbReference type="Pfam" id="PF00755">
    <property type="entry name" value="Carn_acyltransf"/>
    <property type="match status" value="4"/>
</dbReference>
<protein>
    <recommendedName>
        <fullName evidence="12">Choline/carnitine acyltransferase domain-containing protein</fullName>
    </recommendedName>
</protein>
<keyword evidence="6" id="KW-0443">Lipid metabolism</keyword>
<feature type="binding site" evidence="10">
    <location>
        <position position="367"/>
    </location>
    <ligand>
        <name>(R)-carnitine</name>
        <dbReference type="ChEBI" id="CHEBI:16347"/>
    </ligand>
</feature>
<reference evidence="13 14" key="1">
    <citation type="submission" date="2020-03" db="EMBL/GenBank/DDBJ databases">
        <title>Dissostichus mawsoni Genome sequencing and assembly.</title>
        <authorList>
            <person name="Park H."/>
        </authorList>
    </citation>
    <scope>NUCLEOTIDE SEQUENCE [LARGE SCALE GENOMIC DNA]</scope>
    <source>
        <strain evidence="13">DM0001</strain>
        <tissue evidence="13">Muscle</tissue>
    </source>
</reference>
<dbReference type="PANTHER" id="PTHR22589:SF50">
    <property type="entry name" value="CARNITINE O-ACETYLTRANSFERASE"/>
    <property type="match status" value="1"/>
</dbReference>
<evidence type="ECO:0000256" key="3">
    <source>
        <dbReference type="ARBA" id="ARBA00022448"/>
    </source>
</evidence>
<dbReference type="UniPathway" id="UPA00659"/>
<feature type="binding site" evidence="10">
    <location>
        <position position="321"/>
    </location>
    <ligand>
        <name>CoA</name>
        <dbReference type="ChEBI" id="CHEBI:57287"/>
    </ligand>
</feature>
<evidence type="ECO:0000256" key="9">
    <source>
        <dbReference type="PIRSR" id="PIRSR600542-1"/>
    </source>
</evidence>
<feature type="binding site" evidence="10">
    <location>
        <position position="356"/>
    </location>
    <ligand>
        <name>(R)-carnitine</name>
        <dbReference type="ChEBI" id="CHEBI:16347"/>
    </ligand>
</feature>